<evidence type="ECO:0000256" key="2">
    <source>
        <dbReference type="ARBA" id="ARBA00022737"/>
    </source>
</evidence>
<dbReference type="Gene3D" id="2.160.10.10">
    <property type="entry name" value="Hexapeptide repeat proteins"/>
    <property type="match status" value="1"/>
</dbReference>
<name>A0A9W6LYU4_9MICO</name>
<dbReference type="PANTHER" id="PTHR43300">
    <property type="entry name" value="ACETYLTRANSFERASE"/>
    <property type="match status" value="1"/>
</dbReference>
<dbReference type="InterPro" id="IPR011004">
    <property type="entry name" value="Trimer_LpxA-like_sf"/>
</dbReference>
<proteinExistence type="predicted"/>
<sequence length="208" mass="20646">MPTTIGILGAGGQASELAAYVGAESVSFYAVDAQHLSAAGRTIDVTAPSDEQRGCEVIAAVGAPAVRRELVSRWPGDRFGAYVSPAAYVGPTVGIGDGSIVSPGAVLTASVLVGHHVIVNVGASISHDVVVGDFATIGPGARIGGHCRLGAGVVIGIGAVVKNDVAIADGVIVGAGAVVVADVEEPNAVVIGNPARTLRIAEGWAREL</sequence>
<organism evidence="3 4">
    <name type="scientific">Leifsonia poae</name>
    <dbReference type="NCBI Taxonomy" id="110933"/>
    <lineage>
        <taxon>Bacteria</taxon>
        <taxon>Bacillati</taxon>
        <taxon>Actinomycetota</taxon>
        <taxon>Actinomycetes</taxon>
        <taxon>Micrococcales</taxon>
        <taxon>Microbacteriaceae</taxon>
        <taxon>Leifsonia</taxon>
    </lineage>
</organism>
<dbReference type="PROSITE" id="PS00101">
    <property type="entry name" value="HEXAPEP_TRANSFERASES"/>
    <property type="match status" value="1"/>
</dbReference>
<keyword evidence="1" id="KW-0808">Transferase</keyword>
<dbReference type="EMBL" id="BSEN01000001">
    <property type="protein sequence ID" value="GLJ74972.1"/>
    <property type="molecule type" value="Genomic_DNA"/>
</dbReference>
<evidence type="ECO:0000313" key="4">
    <source>
        <dbReference type="Proteomes" id="UP001142372"/>
    </source>
</evidence>
<dbReference type="RefSeq" id="WP_271175646.1">
    <property type="nucleotide sequence ID" value="NZ_BAAAJO010000001.1"/>
</dbReference>
<evidence type="ECO:0008006" key="5">
    <source>
        <dbReference type="Google" id="ProtNLM"/>
    </source>
</evidence>
<dbReference type="InterPro" id="IPR050179">
    <property type="entry name" value="Trans_hexapeptide_repeat"/>
</dbReference>
<dbReference type="SUPFAM" id="SSF51161">
    <property type="entry name" value="Trimeric LpxA-like enzymes"/>
    <property type="match status" value="1"/>
</dbReference>
<dbReference type="GO" id="GO:0016740">
    <property type="term" value="F:transferase activity"/>
    <property type="evidence" value="ECO:0007669"/>
    <property type="project" value="UniProtKB-KW"/>
</dbReference>
<evidence type="ECO:0000256" key="1">
    <source>
        <dbReference type="ARBA" id="ARBA00022679"/>
    </source>
</evidence>
<protein>
    <recommendedName>
        <fullName evidence="5">Acetyltransferase</fullName>
    </recommendedName>
</protein>
<dbReference type="Proteomes" id="UP001142372">
    <property type="component" value="Unassembled WGS sequence"/>
</dbReference>
<dbReference type="AlphaFoldDB" id="A0A9W6LYU4"/>
<reference evidence="3" key="2">
    <citation type="submission" date="2023-01" db="EMBL/GenBank/DDBJ databases">
        <authorList>
            <person name="Sun Q."/>
            <person name="Evtushenko L."/>
        </authorList>
    </citation>
    <scope>NUCLEOTIDE SEQUENCE</scope>
    <source>
        <strain evidence="3">VKM Ac-1401</strain>
    </source>
</reference>
<dbReference type="InterPro" id="IPR018357">
    <property type="entry name" value="Hexapep_transf_CS"/>
</dbReference>
<keyword evidence="2" id="KW-0677">Repeat</keyword>
<gene>
    <name evidence="3" type="ORF">GCM10017584_05450</name>
</gene>
<accession>A0A9W6LYU4</accession>
<comment type="caution">
    <text evidence="3">The sequence shown here is derived from an EMBL/GenBank/DDBJ whole genome shotgun (WGS) entry which is preliminary data.</text>
</comment>
<reference evidence="3" key="1">
    <citation type="journal article" date="2014" name="Int. J. Syst. Evol. Microbiol.">
        <title>Complete genome sequence of Corynebacterium casei LMG S-19264T (=DSM 44701T), isolated from a smear-ripened cheese.</title>
        <authorList>
            <consortium name="US DOE Joint Genome Institute (JGI-PGF)"/>
            <person name="Walter F."/>
            <person name="Albersmeier A."/>
            <person name="Kalinowski J."/>
            <person name="Ruckert C."/>
        </authorList>
    </citation>
    <scope>NUCLEOTIDE SEQUENCE</scope>
    <source>
        <strain evidence="3">VKM Ac-1401</strain>
    </source>
</reference>
<dbReference type="PANTHER" id="PTHR43300:SF7">
    <property type="entry name" value="UDP-N-ACETYLBACILLOSAMINE N-ACETYLTRANSFERASE"/>
    <property type="match status" value="1"/>
</dbReference>
<keyword evidence="4" id="KW-1185">Reference proteome</keyword>
<evidence type="ECO:0000313" key="3">
    <source>
        <dbReference type="EMBL" id="GLJ74972.1"/>
    </source>
</evidence>